<dbReference type="AlphaFoldDB" id="A0A2V3PWH8"/>
<dbReference type="PANTHER" id="PTHR43358">
    <property type="entry name" value="ALPHA/BETA-HYDROLASE"/>
    <property type="match status" value="1"/>
</dbReference>
<name>A0A2V3PWH8_9BACT</name>
<dbReference type="SUPFAM" id="SSF53474">
    <property type="entry name" value="alpha/beta-Hydrolases"/>
    <property type="match status" value="1"/>
</dbReference>
<dbReference type="OrthoDB" id="9777090at2"/>
<dbReference type="InterPro" id="IPR029058">
    <property type="entry name" value="AB_hydrolase_fold"/>
</dbReference>
<dbReference type="InterPro" id="IPR022742">
    <property type="entry name" value="Hydrolase_4"/>
</dbReference>
<dbReference type="Proteomes" id="UP000247973">
    <property type="component" value="Unassembled WGS sequence"/>
</dbReference>
<accession>A0A2V3PWH8</accession>
<gene>
    <name evidence="2" type="ORF">CLV62_101480</name>
</gene>
<evidence type="ECO:0000313" key="2">
    <source>
        <dbReference type="EMBL" id="PXV69211.1"/>
    </source>
</evidence>
<dbReference type="EMBL" id="QICL01000001">
    <property type="protein sequence ID" value="PXV69211.1"/>
    <property type="molecule type" value="Genomic_DNA"/>
</dbReference>
<protein>
    <recommendedName>
        <fullName evidence="1">Serine aminopeptidase S33 domain-containing protein</fullName>
    </recommendedName>
</protein>
<organism evidence="2 3">
    <name type="scientific">Dysgonomonas alginatilytica</name>
    <dbReference type="NCBI Taxonomy" id="1605892"/>
    <lineage>
        <taxon>Bacteria</taxon>
        <taxon>Pseudomonadati</taxon>
        <taxon>Bacteroidota</taxon>
        <taxon>Bacteroidia</taxon>
        <taxon>Bacteroidales</taxon>
        <taxon>Dysgonomonadaceae</taxon>
        <taxon>Dysgonomonas</taxon>
    </lineage>
</organism>
<dbReference type="InterPro" id="IPR052920">
    <property type="entry name" value="DNA-binding_regulatory"/>
</dbReference>
<sequence>MSQKKTGKKSLLKLLYLIIALFVLLNVFAAIQAYSMTHFVENSDMKKADVEFSAGNAVKAIVFGIDLPRPKSDIIPDRPYENVTIPAEDGNTLEAWVMPTDSVSKGMVILFHGYGDEKSSMLSHACILLDMGYDVLMPNFMGSGNSYGNGTTLGYLEAKNVKQTYDYAVSQLNQKHITLLGFSMGAAAITKAQHDYNMAVDGIILEAPYGSMLDAVSIRMGTIPVISKFTAALMTFWGGKLSGFNAFEMNPEEYVKTVNTPTLMMYGGQDLRIPGEESVRIFDNISSKDKTLHMFPEAKHEDYTLKYPQEWKNIVSNFLSTTSI</sequence>
<dbReference type="PANTHER" id="PTHR43358:SF4">
    <property type="entry name" value="ALPHA_BETA HYDROLASE FOLD-1 DOMAIN-CONTAINING PROTEIN"/>
    <property type="match status" value="1"/>
</dbReference>
<reference evidence="2 3" key="1">
    <citation type="submission" date="2018-03" db="EMBL/GenBank/DDBJ databases">
        <title>Genomic Encyclopedia of Archaeal and Bacterial Type Strains, Phase II (KMG-II): from individual species to whole genera.</title>
        <authorList>
            <person name="Goeker M."/>
        </authorList>
    </citation>
    <scope>NUCLEOTIDE SEQUENCE [LARGE SCALE GENOMIC DNA]</scope>
    <source>
        <strain evidence="2 3">DSM 100214</strain>
    </source>
</reference>
<dbReference type="Pfam" id="PF12146">
    <property type="entry name" value="Hydrolase_4"/>
    <property type="match status" value="2"/>
</dbReference>
<keyword evidence="3" id="KW-1185">Reference proteome</keyword>
<comment type="caution">
    <text evidence="2">The sequence shown here is derived from an EMBL/GenBank/DDBJ whole genome shotgun (WGS) entry which is preliminary data.</text>
</comment>
<feature type="domain" description="Serine aminopeptidase S33" evidence="1">
    <location>
        <begin position="104"/>
        <end position="214"/>
    </location>
</feature>
<evidence type="ECO:0000259" key="1">
    <source>
        <dbReference type="Pfam" id="PF12146"/>
    </source>
</evidence>
<proteinExistence type="predicted"/>
<dbReference type="RefSeq" id="WP_110309163.1">
    <property type="nucleotide sequence ID" value="NZ_QICL01000001.1"/>
</dbReference>
<evidence type="ECO:0000313" key="3">
    <source>
        <dbReference type="Proteomes" id="UP000247973"/>
    </source>
</evidence>
<dbReference type="Gene3D" id="3.40.50.1820">
    <property type="entry name" value="alpha/beta hydrolase"/>
    <property type="match status" value="1"/>
</dbReference>
<feature type="domain" description="Serine aminopeptidase S33" evidence="1">
    <location>
        <begin position="255"/>
        <end position="301"/>
    </location>
</feature>